<reference evidence="8 9" key="1">
    <citation type="submission" date="2023-10" db="EMBL/GenBank/DDBJ databases">
        <title>Draft genome sequence of Xylaria bambusicola isolate GMP-LS, the root and basal stem rot pathogen of sugarcane in Indonesia.</title>
        <authorList>
            <person name="Selvaraj P."/>
            <person name="Muralishankar V."/>
            <person name="Muruganantham S."/>
            <person name="Sp S."/>
            <person name="Haryani S."/>
            <person name="Lau K.J.X."/>
            <person name="Naqvi N.I."/>
        </authorList>
    </citation>
    <scope>NUCLEOTIDE SEQUENCE [LARGE SCALE GENOMIC DNA]</scope>
    <source>
        <strain evidence="8">GMP-LS</strain>
    </source>
</reference>
<dbReference type="InterPro" id="IPR020843">
    <property type="entry name" value="ER"/>
</dbReference>
<dbReference type="CDD" id="cd02440">
    <property type="entry name" value="AdoMet_MTases"/>
    <property type="match status" value="1"/>
</dbReference>
<keyword evidence="4" id="KW-0012">Acyltransferase</keyword>
<dbReference type="Gene3D" id="3.40.47.10">
    <property type="match status" value="1"/>
</dbReference>
<dbReference type="CDD" id="cd00833">
    <property type="entry name" value="PKS"/>
    <property type="match status" value="1"/>
</dbReference>
<protein>
    <recommendedName>
        <fullName evidence="10">Carrier domain-containing protein</fullName>
    </recommendedName>
</protein>
<dbReference type="InterPro" id="IPR014031">
    <property type="entry name" value="Ketoacyl_synth_C"/>
</dbReference>
<accession>A0AAN7U695</accession>
<comment type="caution">
    <text evidence="8">The sequence shown here is derived from an EMBL/GenBank/DDBJ whole genome shotgun (WGS) entry which is preliminary data.</text>
</comment>
<keyword evidence="2" id="KW-0597">Phosphoprotein</keyword>
<dbReference type="InterPro" id="IPR049900">
    <property type="entry name" value="PKS_mFAS_DH"/>
</dbReference>
<feature type="region of interest" description="N-terminal hotdog fold" evidence="5">
    <location>
        <begin position="785"/>
        <end position="917"/>
    </location>
</feature>
<feature type="domain" description="Ketosynthase family 3 (KS3)" evidence="6">
    <location>
        <begin position="1"/>
        <end position="236"/>
    </location>
</feature>
<evidence type="ECO:0000256" key="2">
    <source>
        <dbReference type="ARBA" id="ARBA00022553"/>
    </source>
</evidence>
<dbReference type="PANTHER" id="PTHR43775">
    <property type="entry name" value="FATTY ACID SYNTHASE"/>
    <property type="match status" value="1"/>
</dbReference>
<dbReference type="GO" id="GO:0044550">
    <property type="term" value="P:secondary metabolite biosynthetic process"/>
    <property type="evidence" value="ECO:0007669"/>
    <property type="project" value="TreeGrafter"/>
</dbReference>
<dbReference type="Pfam" id="PF23114">
    <property type="entry name" value="NAD-bd_HRPKS_sdrA"/>
    <property type="match status" value="1"/>
</dbReference>
<dbReference type="Pfam" id="PF00109">
    <property type="entry name" value="ketoacyl-synt"/>
    <property type="match status" value="1"/>
</dbReference>
<dbReference type="InterPro" id="IPR014030">
    <property type="entry name" value="Ketoacyl_synth_N"/>
</dbReference>
<feature type="region of interest" description="C-terminal hotdog fold" evidence="5">
    <location>
        <begin position="944"/>
        <end position="1099"/>
    </location>
</feature>
<feature type="domain" description="PKS/mFAS DH" evidence="7">
    <location>
        <begin position="785"/>
        <end position="1099"/>
    </location>
</feature>
<name>A0AAN7U695_9PEZI</name>
<dbReference type="EMBL" id="JAWHQM010000003">
    <property type="protein sequence ID" value="KAK5626260.1"/>
    <property type="molecule type" value="Genomic_DNA"/>
</dbReference>
<dbReference type="SUPFAM" id="SSF55048">
    <property type="entry name" value="Probable ACP-binding domain of malonyl-CoA ACP transacylase"/>
    <property type="match status" value="1"/>
</dbReference>
<dbReference type="Pfam" id="PF00698">
    <property type="entry name" value="Acyl_transf_1"/>
    <property type="match status" value="1"/>
</dbReference>
<dbReference type="InterPro" id="IPR016036">
    <property type="entry name" value="Malonyl_transacylase_ACP-bd"/>
</dbReference>
<evidence type="ECO:0000259" key="7">
    <source>
        <dbReference type="PROSITE" id="PS52019"/>
    </source>
</evidence>
<dbReference type="Pfam" id="PF08242">
    <property type="entry name" value="Methyltransf_12"/>
    <property type="match status" value="1"/>
</dbReference>
<dbReference type="Gene3D" id="3.40.366.10">
    <property type="entry name" value="Malonyl-Coenzyme A Acyl Carrier Protein, domain 2"/>
    <property type="match status" value="1"/>
</dbReference>
<dbReference type="InterPro" id="IPR056501">
    <property type="entry name" value="NAD-bd_HRPKS_sdrA"/>
</dbReference>
<dbReference type="InterPro" id="IPR013217">
    <property type="entry name" value="Methyltransf_12"/>
</dbReference>
<keyword evidence="1" id="KW-0596">Phosphopantetheine</keyword>
<dbReference type="InterPro" id="IPR016039">
    <property type="entry name" value="Thiolase-like"/>
</dbReference>
<dbReference type="InterPro" id="IPR013154">
    <property type="entry name" value="ADH-like_N"/>
</dbReference>
<keyword evidence="4" id="KW-0808">Transferase</keyword>
<keyword evidence="3" id="KW-0511">Multifunctional enzyme</keyword>
<dbReference type="InterPro" id="IPR020807">
    <property type="entry name" value="PKS_DH"/>
</dbReference>
<dbReference type="Gene3D" id="3.10.129.110">
    <property type="entry name" value="Polyketide synthase dehydratase"/>
    <property type="match status" value="1"/>
</dbReference>
<evidence type="ECO:0000256" key="3">
    <source>
        <dbReference type="ARBA" id="ARBA00023268"/>
    </source>
</evidence>
<dbReference type="InterPro" id="IPR020841">
    <property type="entry name" value="PKS_Beta-ketoAc_synthase_dom"/>
</dbReference>
<dbReference type="InterPro" id="IPR036291">
    <property type="entry name" value="NAD(P)-bd_dom_sf"/>
</dbReference>
<dbReference type="PROSITE" id="PS52004">
    <property type="entry name" value="KS3_2"/>
    <property type="match status" value="1"/>
</dbReference>
<dbReference type="InterPro" id="IPR011032">
    <property type="entry name" value="GroES-like_sf"/>
</dbReference>
<dbReference type="GO" id="GO:0006633">
    <property type="term" value="P:fatty acid biosynthetic process"/>
    <property type="evidence" value="ECO:0007669"/>
    <property type="project" value="TreeGrafter"/>
</dbReference>
<dbReference type="Gene3D" id="3.40.50.150">
    <property type="entry name" value="Vaccinia Virus protein VP39"/>
    <property type="match status" value="1"/>
</dbReference>
<dbReference type="GO" id="GO:0004312">
    <property type="term" value="F:fatty acid synthase activity"/>
    <property type="evidence" value="ECO:0007669"/>
    <property type="project" value="TreeGrafter"/>
</dbReference>
<dbReference type="InterPro" id="IPR049552">
    <property type="entry name" value="PKS_DH_N"/>
</dbReference>
<dbReference type="SUPFAM" id="SSF53901">
    <property type="entry name" value="Thiolase-like"/>
    <property type="match status" value="2"/>
</dbReference>
<dbReference type="Pfam" id="PF21089">
    <property type="entry name" value="PKS_DH_N"/>
    <property type="match status" value="1"/>
</dbReference>
<evidence type="ECO:0000259" key="6">
    <source>
        <dbReference type="PROSITE" id="PS52004"/>
    </source>
</evidence>
<evidence type="ECO:0000256" key="4">
    <source>
        <dbReference type="ARBA" id="ARBA00023315"/>
    </source>
</evidence>
<evidence type="ECO:0000313" key="8">
    <source>
        <dbReference type="EMBL" id="KAK5626260.1"/>
    </source>
</evidence>
<dbReference type="InterPro" id="IPR029063">
    <property type="entry name" value="SAM-dependent_MTases_sf"/>
</dbReference>
<dbReference type="SMART" id="SM00825">
    <property type="entry name" value="PKS_KS"/>
    <property type="match status" value="1"/>
</dbReference>
<feature type="active site" description="Proton donor; for dehydratase activity" evidence="5">
    <location>
        <position position="1010"/>
    </location>
</feature>
<dbReference type="InterPro" id="IPR049551">
    <property type="entry name" value="PKS_DH_C"/>
</dbReference>
<evidence type="ECO:0000256" key="1">
    <source>
        <dbReference type="ARBA" id="ARBA00022450"/>
    </source>
</evidence>
<sequence>MVISLVALHLACQDLRTRNSDMALVGGANLVYHPNFMKTMSDFNFLSPDSQCWSFDERANGYARGEGVAIMVVKRLDDALRDHDTIRAIIRNTGSNQDGQTPGITQPSEQAQVDLIRNTYQNGNIEMEPTRFFQAHATGTAVGDPIEGNAIGRAFQGYRSRSDPLHIGAVKANIGHLEGCSGLAGVIITILVLERGVIPPISGLKLVNKRIDPERLHLHVNSFGFGGTNAVAILDDAYSYLNLNGLRGFHRTIRAGFQIGNSHPLADRGSPITASQALDISEPPERGEQNTQFQNEAKSAEIDTARVLVLSAPEKSGLERSIDLYHEYLLTRPDNFEIDNLVNAMVTKRSHFSWRSFAIANSAHPNPSTHAIMFSRPVKTSKSPRVAFIFTGQGAQYLGMGKELMSFPAFRDSIATYEESLGKLGCKWSPLAILDGTADEPDPNTPEISQPITTILQVALVDFLESLGIVASLVVGHSSGEIAGAYASGALSRDAAIEVAYYRGILSSQLASTRTDLAMMAVGLSRHEVMTYLPKLRISEEEVDVEVGCINSPRSITLTGNHNQLLILEEYLKSDGVFTRMLRVPMAYHSRHMRSIGEQYANSLRILKHEKTVLAHTPMISSVSGDVIAAEDLATAQYWVRNLISPVEFELSFTRLLSYSARVPRKQLGKQTAINIQGVTHVLEVGPHGALQGPIREMIANHAGVKPHYMTTLTRGHSASLSMLKLSGTLYCAGFPINLLRINGLGTSPRPTPPEMPPYPFSRLQRHWIESFQSHNFRFRDTARHELLGTRSNDWNPGMAIWRNVIRLGELLWLEDHKIGGLVVLPAAAILVMAIEAFRQLYDSSKTLHGIYMNNITFLHAVSFPPGATKMEIQFALMPSSYSANLSPSSEFRLFSLENGSYLECARGFLQGITNEVDKLATALSGPWAPTKTFNTWTQNIESSCAKHIESPYRAFEGTELQYGPSFQNLSSVKVGPGGELSASVDTNRWKVKKSDWPPTPFMIHPATLDGIFQSGLHSYLAQHPDSLSTMMPVQVGGLYIDSRVVELSDNVVAIRARPNLYAKRRNSVDISSTGTLASLPLIYVTGLETASISGVQSSNMTSNKPRRICTRLEWKADIDTMTRSEILRHCTYGRPNQPLNAIATYRLQKVAIMCFVEEALSFLDDNPNLELKGHLKSYVEWMRYQQSLITQSDPESLLLRTSISKLLADPTERESVNHEVTHAPGDGFFFVEIGKSLLAILRGEIDPLDIMFRNGLADKYYKEMLGNEHHTFPVVQFLDLLCFKNPSMRILEVGAGTGGQTMRVLDSMHQKGVKKWEHYDYTDISPGFFGTAKKKFSSYLGNMSFRVCDISKDPGSQGYAEYSYDLIIASHVLHATNSLRDSLRNIRRLLKSGGKLLLFETTRPEAIPVGFAFGVLDGWWEPLHYETRSTHSPCVTVDRWDTLLKEEAFTGVDVNIPGQQEPYCQTASIIISTAVCNVSEAAGPARHVYVVMNDRVQAQIRAAALLQSSMQEKMAVTVVTGTLADLVNRKASKPNLVIFLSEIDAVLLDDISPGDYVLLQTALMATKDILWVTRTEPQDDARPKHQLSAGLGRSLMSEDSTLNFVHLNLTHSECALEDEVQYIHELADKIVNLHAETIDNDYVVLENKLHICRLTEYEQMDAKIAQTTSPYQHQDIQLTDETRLELCPFPANKSSAGWRELDRHEDNSGASSIPGTATIQVQAIGLSFQDYLVANNHLKAKVFGAECAGVVLECSSESEVKKGDRVCFISSTNACSILDVQEQALIKIPGAVTFASAASMCTAQWIAYYALVKLARLQQGEVVLIHQGSSCVGQMAIQLARSLCSQVFVTVGSQSKANFLQNEMSIPEDHIFQIGDPTISQHIYDATNQHGVDVAVGAFGDSAKDHRTDFVACLAHCGRLVDTSIGASYATMPPMRSNRPSHNSSISTVNMMQLMQERPDLFYATFRGVRWDSLLTDV</sequence>
<dbReference type="SMART" id="SM00829">
    <property type="entry name" value="PKS_ER"/>
    <property type="match status" value="1"/>
</dbReference>
<dbReference type="Pfam" id="PF08240">
    <property type="entry name" value="ADH_N"/>
    <property type="match status" value="1"/>
</dbReference>
<dbReference type="SUPFAM" id="SSF53335">
    <property type="entry name" value="S-adenosyl-L-methionine-dependent methyltransferases"/>
    <property type="match status" value="1"/>
</dbReference>
<keyword evidence="9" id="KW-1185">Reference proteome</keyword>
<dbReference type="InterPro" id="IPR016035">
    <property type="entry name" value="Acyl_Trfase/lysoPLipase"/>
</dbReference>
<dbReference type="PANTHER" id="PTHR43775:SF29">
    <property type="entry name" value="ASPERFURANONE POLYKETIDE SYNTHASE AFOG-RELATED"/>
    <property type="match status" value="1"/>
</dbReference>
<dbReference type="InterPro" id="IPR050091">
    <property type="entry name" value="PKS_NRPS_Biosynth_Enz"/>
</dbReference>
<dbReference type="Gene3D" id="3.90.180.10">
    <property type="entry name" value="Medium-chain alcohol dehydrogenases, catalytic domain"/>
    <property type="match status" value="1"/>
</dbReference>
<evidence type="ECO:0000256" key="5">
    <source>
        <dbReference type="PROSITE-ProRule" id="PRU01363"/>
    </source>
</evidence>
<dbReference type="Pfam" id="PF02801">
    <property type="entry name" value="Ketoacyl-synt_C"/>
    <property type="match status" value="1"/>
</dbReference>
<dbReference type="SUPFAM" id="SSF50129">
    <property type="entry name" value="GroES-like"/>
    <property type="match status" value="1"/>
</dbReference>
<evidence type="ECO:0000313" key="9">
    <source>
        <dbReference type="Proteomes" id="UP001305414"/>
    </source>
</evidence>
<dbReference type="InterPro" id="IPR014043">
    <property type="entry name" value="Acyl_transferase_dom"/>
</dbReference>
<dbReference type="InterPro" id="IPR042104">
    <property type="entry name" value="PKS_dehydratase_sf"/>
</dbReference>
<gene>
    <name evidence="8" type="ORF">RRF57_001975</name>
</gene>
<dbReference type="Gene3D" id="3.40.50.720">
    <property type="entry name" value="NAD(P)-binding Rossmann-like Domain"/>
    <property type="match status" value="1"/>
</dbReference>
<feature type="active site" description="Proton acceptor; for dehydratase activity" evidence="5">
    <location>
        <position position="817"/>
    </location>
</feature>
<dbReference type="Gene3D" id="3.30.70.3290">
    <property type="match status" value="1"/>
</dbReference>
<dbReference type="SUPFAM" id="SSF52151">
    <property type="entry name" value="FabD/lysophospholipase-like"/>
    <property type="match status" value="1"/>
</dbReference>
<dbReference type="CDD" id="cd05195">
    <property type="entry name" value="enoyl_red"/>
    <property type="match status" value="1"/>
</dbReference>
<dbReference type="GO" id="GO:0016491">
    <property type="term" value="F:oxidoreductase activity"/>
    <property type="evidence" value="ECO:0007669"/>
    <property type="project" value="InterPro"/>
</dbReference>
<evidence type="ECO:0008006" key="10">
    <source>
        <dbReference type="Google" id="ProtNLM"/>
    </source>
</evidence>
<dbReference type="InterPro" id="IPR001227">
    <property type="entry name" value="Ac_transferase_dom_sf"/>
</dbReference>
<dbReference type="SMART" id="SM00826">
    <property type="entry name" value="PKS_DH"/>
    <property type="match status" value="1"/>
</dbReference>
<dbReference type="Proteomes" id="UP001305414">
    <property type="component" value="Unassembled WGS sequence"/>
</dbReference>
<dbReference type="PROSITE" id="PS52019">
    <property type="entry name" value="PKS_MFAS_DH"/>
    <property type="match status" value="1"/>
</dbReference>
<dbReference type="SUPFAM" id="SSF51735">
    <property type="entry name" value="NAD(P)-binding Rossmann-fold domains"/>
    <property type="match status" value="1"/>
</dbReference>
<proteinExistence type="predicted"/>
<dbReference type="Pfam" id="PF14765">
    <property type="entry name" value="PS-DH"/>
    <property type="match status" value="1"/>
</dbReference>
<organism evidence="8 9">
    <name type="scientific">Xylaria bambusicola</name>
    <dbReference type="NCBI Taxonomy" id="326684"/>
    <lineage>
        <taxon>Eukaryota</taxon>
        <taxon>Fungi</taxon>
        <taxon>Dikarya</taxon>
        <taxon>Ascomycota</taxon>
        <taxon>Pezizomycotina</taxon>
        <taxon>Sordariomycetes</taxon>
        <taxon>Xylariomycetidae</taxon>
        <taxon>Xylariales</taxon>
        <taxon>Xylariaceae</taxon>
        <taxon>Xylaria</taxon>
    </lineage>
</organism>
<dbReference type="SMART" id="SM00827">
    <property type="entry name" value="PKS_AT"/>
    <property type="match status" value="1"/>
</dbReference>